<dbReference type="Proteomes" id="UP000291084">
    <property type="component" value="Chromosome 9"/>
</dbReference>
<name>A0A0S3SXE6_PHAAN</name>
<keyword evidence="2" id="KW-1185">Reference proteome</keyword>
<reference evidence="1 2" key="1">
    <citation type="journal article" date="2015" name="Sci. Rep.">
        <title>The power of single molecule real-time sequencing technology in the de novo assembly of a eukaryotic genome.</title>
        <authorList>
            <person name="Sakai H."/>
            <person name="Naito K."/>
            <person name="Ogiso-Tanaka E."/>
            <person name="Takahashi Y."/>
            <person name="Iseki K."/>
            <person name="Muto C."/>
            <person name="Satou K."/>
            <person name="Teruya K."/>
            <person name="Shiroma A."/>
            <person name="Shimoji M."/>
            <person name="Hirano T."/>
            <person name="Itoh T."/>
            <person name="Kaga A."/>
            <person name="Tomooka N."/>
        </authorList>
    </citation>
    <scope>NUCLEOTIDE SEQUENCE [LARGE SCALE GENOMIC DNA]</scope>
    <source>
        <strain evidence="2">cv. Shumari</strain>
    </source>
</reference>
<sequence>MAPFVLAALESVLPHIVLHHMSSASDEEKDCQITIIPSIFSLINSVLICPSPYAPLCLCAMTKIPQLFFSNHSYAKWKCLIN</sequence>
<gene>
    <name evidence="1" type="primary">Vigan.09G100200</name>
    <name evidence="1" type="ORF">VIGAN_09100200</name>
</gene>
<dbReference type="EMBL" id="AP015042">
    <property type="protein sequence ID" value="BAT97534.1"/>
    <property type="molecule type" value="Genomic_DNA"/>
</dbReference>
<evidence type="ECO:0000313" key="2">
    <source>
        <dbReference type="Proteomes" id="UP000291084"/>
    </source>
</evidence>
<protein>
    <submittedName>
        <fullName evidence="1">Uncharacterized protein</fullName>
    </submittedName>
</protein>
<evidence type="ECO:0000313" key="1">
    <source>
        <dbReference type="EMBL" id="BAT97534.1"/>
    </source>
</evidence>
<accession>A0A0S3SXE6</accession>
<proteinExistence type="predicted"/>
<organism evidence="1 2">
    <name type="scientific">Vigna angularis var. angularis</name>
    <dbReference type="NCBI Taxonomy" id="157739"/>
    <lineage>
        <taxon>Eukaryota</taxon>
        <taxon>Viridiplantae</taxon>
        <taxon>Streptophyta</taxon>
        <taxon>Embryophyta</taxon>
        <taxon>Tracheophyta</taxon>
        <taxon>Spermatophyta</taxon>
        <taxon>Magnoliopsida</taxon>
        <taxon>eudicotyledons</taxon>
        <taxon>Gunneridae</taxon>
        <taxon>Pentapetalae</taxon>
        <taxon>rosids</taxon>
        <taxon>fabids</taxon>
        <taxon>Fabales</taxon>
        <taxon>Fabaceae</taxon>
        <taxon>Papilionoideae</taxon>
        <taxon>50 kb inversion clade</taxon>
        <taxon>NPAAA clade</taxon>
        <taxon>indigoferoid/millettioid clade</taxon>
        <taxon>Phaseoleae</taxon>
        <taxon>Vigna</taxon>
    </lineage>
</organism>
<dbReference type="AlphaFoldDB" id="A0A0S3SXE6"/>